<dbReference type="SUPFAM" id="SSF57196">
    <property type="entry name" value="EGF/Laminin"/>
    <property type="match status" value="1"/>
</dbReference>
<evidence type="ECO:0008006" key="3">
    <source>
        <dbReference type="Google" id="ProtNLM"/>
    </source>
</evidence>
<accession>A0AAD9P9T0</accession>
<keyword evidence="2" id="KW-1185">Reference proteome</keyword>
<dbReference type="Proteomes" id="UP001209878">
    <property type="component" value="Unassembled WGS sequence"/>
</dbReference>
<reference evidence="1" key="1">
    <citation type="journal article" date="2023" name="Mol. Biol. Evol.">
        <title>Third-Generation Sequencing Reveals the Adaptive Role of the Epigenome in Three Deep-Sea Polychaetes.</title>
        <authorList>
            <person name="Perez M."/>
            <person name="Aroh O."/>
            <person name="Sun Y."/>
            <person name="Lan Y."/>
            <person name="Juniper S.K."/>
            <person name="Young C.R."/>
            <person name="Angers B."/>
            <person name="Qian P.Y."/>
        </authorList>
    </citation>
    <scope>NUCLEOTIDE SEQUENCE</scope>
    <source>
        <strain evidence="1">R07B-5</strain>
    </source>
</reference>
<dbReference type="InterPro" id="IPR011042">
    <property type="entry name" value="6-blade_b-propeller_TolB-like"/>
</dbReference>
<evidence type="ECO:0000313" key="1">
    <source>
        <dbReference type="EMBL" id="KAK2190848.1"/>
    </source>
</evidence>
<dbReference type="AlphaFoldDB" id="A0AAD9P9T0"/>
<dbReference type="EMBL" id="JAODUO010000066">
    <property type="protein sequence ID" value="KAK2190848.1"/>
    <property type="molecule type" value="Genomic_DNA"/>
</dbReference>
<gene>
    <name evidence="1" type="ORF">NP493_66g04014</name>
</gene>
<protein>
    <recommendedName>
        <fullName evidence="3">EGF-like domain-containing protein</fullName>
    </recommendedName>
</protein>
<proteinExistence type="predicted"/>
<dbReference type="Gene3D" id="2.120.10.30">
    <property type="entry name" value="TolB, C-terminal domain"/>
    <property type="match status" value="1"/>
</dbReference>
<evidence type="ECO:0000313" key="2">
    <source>
        <dbReference type="Proteomes" id="UP001209878"/>
    </source>
</evidence>
<sequence>MQRSQLHNKLILAQALRKLRLQQFAYGVEWLIGAKDWGLTSVDELYIFFDYLQGRETNNPCKDNNGGCEHVCFPTPDGAQCACPDGFGEVVGSKCINSSGG</sequence>
<organism evidence="1 2">
    <name type="scientific">Ridgeia piscesae</name>
    <name type="common">Tubeworm</name>
    <dbReference type="NCBI Taxonomy" id="27915"/>
    <lineage>
        <taxon>Eukaryota</taxon>
        <taxon>Metazoa</taxon>
        <taxon>Spiralia</taxon>
        <taxon>Lophotrochozoa</taxon>
        <taxon>Annelida</taxon>
        <taxon>Polychaeta</taxon>
        <taxon>Sedentaria</taxon>
        <taxon>Canalipalpata</taxon>
        <taxon>Sabellida</taxon>
        <taxon>Siboglinidae</taxon>
        <taxon>Ridgeia</taxon>
    </lineage>
</organism>
<comment type="caution">
    <text evidence="1">The sequence shown here is derived from an EMBL/GenBank/DDBJ whole genome shotgun (WGS) entry which is preliminary data.</text>
</comment>
<name>A0AAD9P9T0_RIDPI</name>
<dbReference type="Pfam" id="PF14670">
    <property type="entry name" value="FXa_inhibition"/>
    <property type="match status" value="1"/>
</dbReference>